<dbReference type="SUPFAM" id="SSF81383">
    <property type="entry name" value="F-box domain"/>
    <property type="match status" value="1"/>
</dbReference>
<dbReference type="InterPro" id="IPR045464">
    <property type="entry name" value="Hrt3/FBXO9_C"/>
</dbReference>
<dbReference type="PANTHER" id="PTHR12874:SF9">
    <property type="entry name" value="F-BOX ONLY PROTEIN 48"/>
    <property type="match status" value="1"/>
</dbReference>
<dbReference type="Pfam" id="PF19270">
    <property type="entry name" value="FBO_C"/>
    <property type="match status" value="1"/>
</dbReference>
<evidence type="ECO:0000259" key="2">
    <source>
        <dbReference type="Pfam" id="PF19270"/>
    </source>
</evidence>
<dbReference type="PANTHER" id="PTHR12874">
    <property type="entry name" value="F-BOX ONLY PROTEIN 48-RELATED"/>
    <property type="match status" value="1"/>
</dbReference>
<feature type="domain" description="F-box protein Hrt3/FBXO9 C-terminal" evidence="2">
    <location>
        <begin position="210"/>
        <end position="351"/>
    </location>
</feature>
<evidence type="ECO:0000313" key="4">
    <source>
        <dbReference type="Proteomes" id="UP001497383"/>
    </source>
</evidence>
<protein>
    <recommendedName>
        <fullName evidence="2">F-box protein Hrt3/FBXO9 C-terminal domain-containing protein</fullName>
    </recommendedName>
</protein>
<dbReference type="Proteomes" id="UP001497383">
    <property type="component" value="Chromosome 6"/>
</dbReference>
<dbReference type="Gene3D" id="1.20.58.80">
    <property type="entry name" value="Phosphotransferase system, lactose/cellobiose-type IIA subunit"/>
    <property type="match status" value="1"/>
</dbReference>
<dbReference type="InterPro" id="IPR036047">
    <property type="entry name" value="F-box-like_dom_sf"/>
</dbReference>
<dbReference type="EMBL" id="OZ022410">
    <property type="protein sequence ID" value="CAK9441030.1"/>
    <property type="molecule type" value="Genomic_DNA"/>
</dbReference>
<evidence type="ECO:0000256" key="1">
    <source>
        <dbReference type="ARBA" id="ARBA00022786"/>
    </source>
</evidence>
<dbReference type="RefSeq" id="XP_066831837.1">
    <property type="nucleotide sequence ID" value="XM_066975170.1"/>
</dbReference>
<evidence type="ECO:0000313" key="3">
    <source>
        <dbReference type="EMBL" id="CAK9441030.1"/>
    </source>
</evidence>
<organism evidence="3 4">
    <name type="scientific">Lodderomyces beijingensis</name>
    <dbReference type="NCBI Taxonomy" id="1775926"/>
    <lineage>
        <taxon>Eukaryota</taxon>
        <taxon>Fungi</taxon>
        <taxon>Dikarya</taxon>
        <taxon>Ascomycota</taxon>
        <taxon>Saccharomycotina</taxon>
        <taxon>Pichiomycetes</taxon>
        <taxon>Debaryomycetaceae</taxon>
        <taxon>Candida/Lodderomyces clade</taxon>
        <taxon>Lodderomyces</taxon>
    </lineage>
</organism>
<keyword evidence="1" id="KW-0833">Ubl conjugation pathway</keyword>
<keyword evidence="4" id="KW-1185">Reference proteome</keyword>
<reference evidence="3 4" key="1">
    <citation type="submission" date="2024-03" db="EMBL/GenBank/DDBJ databases">
        <authorList>
            <person name="Brejova B."/>
        </authorList>
    </citation>
    <scope>NUCLEOTIDE SEQUENCE [LARGE SCALE GENOMIC DNA]</scope>
    <source>
        <strain evidence="3 4">CBS 14171</strain>
    </source>
</reference>
<gene>
    <name evidence="3" type="ORF">LODBEIA_P48990</name>
</gene>
<name>A0ABP0ZR93_9ASCO</name>
<proteinExistence type="predicted"/>
<sequence>MSTTAASKPQVNDLTHLDYEAIHYFEKAIEKEAQGLMSDAVENYRKAFKLNERVDTLYRSWKVPTTIKKLTNERGKNVMTRVDEKVVAKINVKSLIASFEHIDAEAQCQSEGPKDKSDVASSVAVSVSPLVRLPNDIWLYILEILVISSPESWFQMAITCKKFAYLGLGTSSIWRILCQLVYSKQVYEENQGRFELAIPLDQTEIVPQYGGWRNMLLQRPFVKFHGCYISVVNYYSEGARGESSLSWTNPVRTITYYRYLRFYPDGTVLKVLSIMPPNQVVSHLQRDSRTIPYEDKSEKEKESHKIYRGKWTISSTGEVHIRIDNGSVSYLIFHYYLHVKSAGIHKHGKLNWNKYFAVRKETPDDDRSGEMLDYSIRNEKPFKFSRVKSYTV</sequence>
<accession>A0ABP0ZR93</accession>
<dbReference type="GeneID" id="92210095"/>